<evidence type="ECO:0000313" key="2">
    <source>
        <dbReference type="Proteomes" id="UP001358586"/>
    </source>
</evidence>
<reference evidence="1 2" key="1">
    <citation type="submission" date="2023-03" db="EMBL/GenBank/DDBJ databases">
        <title>WGS of Gossypium arboreum.</title>
        <authorList>
            <person name="Yu D."/>
        </authorList>
    </citation>
    <scope>NUCLEOTIDE SEQUENCE [LARGE SCALE GENOMIC DNA]</scope>
    <source>
        <tissue evidence="1">Leaf</tissue>
    </source>
</reference>
<name>A0ABR0PH82_GOSAR</name>
<protein>
    <submittedName>
        <fullName evidence="1">Uncharacterized protein</fullName>
    </submittedName>
</protein>
<dbReference type="Proteomes" id="UP001358586">
    <property type="component" value="Chromosome 7"/>
</dbReference>
<organism evidence="1 2">
    <name type="scientific">Gossypium arboreum</name>
    <name type="common">Tree cotton</name>
    <name type="synonym">Gossypium nanking</name>
    <dbReference type="NCBI Taxonomy" id="29729"/>
    <lineage>
        <taxon>Eukaryota</taxon>
        <taxon>Viridiplantae</taxon>
        <taxon>Streptophyta</taxon>
        <taxon>Embryophyta</taxon>
        <taxon>Tracheophyta</taxon>
        <taxon>Spermatophyta</taxon>
        <taxon>Magnoliopsida</taxon>
        <taxon>eudicotyledons</taxon>
        <taxon>Gunneridae</taxon>
        <taxon>Pentapetalae</taxon>
        <taxon>rosids</taxon>
        <taxon>malvids</taxon>
        <taxon>Malvales</taxon>
        <taxon>Malvaceae</taxon>
        <taxon>Malvoideae</taxon>
        <taxon>Gossypium</taxon>
    </lineage>
</organism>
<comment type="caution">
    <text evidence="1">The sequence shown here is derived from an EMBL/GenBank/DDBJ whole genome shotgun (WGS) entry which is preliminary data.</text>
</comment>
<gene>
    <name evidence="1" type="ORF">PVK06_025572</name>
</gene>
<dbReference type="EMBL" id="JARKNE010000007">
    <property type="protein sequence ID" value="KAK5820525.1"/>
    <property type="molecule type" value="Genomic_DNA"/>
</dbReference>
<evidence type="ECO:0000313" key="1">
    <source>
        <dbReference type="EMBL" id="KAK5820525.1"/>
    </source>
</evidence>
<sequence length="132" mass="14826">MIETEKTGINWCSTVDFSGINRKDIGLNLLDESTQMGHKKKGWRRLGHGESCDLNMTEAKPGKRKFNFEEEIALGPDDVEGIKKHIGRSANERAHNLASKGLKTGENASLDRRSADEEITEAEIDRGWRGRM</sequence>
<accession>A0ABR0PH82</accession>
<proteinExistence type="predicted"/>
<keyword evidence="2" id="KW-1185">Reference proteome</keyword>